<accession>A0A285MY14</accession>
<evidence type="ECO:0008006" key="5">
    <source>
        <dbReference type="Google" id="ProtNLM"/>
    </source>
</evidence>
<keyword evidence="4" id="KW-1185">Reference proteome</keyword>
<feature type="domain" description="DUF5117" evidence="2">
    <location>
        <begin position="25"/>
        <end position="160"/>
    </location>
</feature>
<dbReference type="RefSeq" id="WP_116458934.1">
    <property type="nucleotide sequence ID" value="NZ_OBEH01000012.1"/>
</dbReference>
<organism evidence="3 4">
    <name type="scientific">Flagellimonas pacifica</name>
    <dbReference type="NCBI Taxonomy" id="1247520"/>
    <lineage>
        <taxon>Bacteria</taxon>
        <taxon>Pseudomonadati</taxon>
        <taxon>Bacteroidota</taxon>
        <taxon>Flavobacteriia</taxon>
        <taxon>Flavobacteriales</taxon>
        <taxon>Flavobacteriaceae</taxon>
        <taxon>Flagellimonas</taxon>
    </lineage>
</organism>
<dbReference type="Pfam" id="PF16313">
    <property type="entry name" value="DUF4953"/>
    <property type="match status" value="1"/>
</dbReference>
<evidence type="ECO:0000313" key="4">
    <source>
        <dbReference type="Proteomes" id="UP000219048"/>
    </source>
</evidence>
<dbReference type="InterPro" id="IPR033413">
    <property type="entry name" value="DUF5117"/>
</dbReference>
<evidence type="ECO:0000259" key="1">
    <source>
        <dbReference type="Pfam" id="PF16313"/>
    </source>
</evidence>
<dbReference type="Proteomes" id="UP000219048">
    <property type="component" value="Unassembled WGS sequence"/>
</dbReference>
<reference evidence="4" key="1">
    <citation type="submission" date="2017-09" db="EMBL/GenBank/DDBJ databases">
        <authorList>
            <person name="Varghese N."/>
            <person name="Submissions S."/>
        </authorList>
    </citation>
    <scope>NUCLEOTIDE SEQUENCE [LARGE SCALE GENOMIC DNA]</scope>
    <source>
        <strain evidence="4">DSM 25885</strain>
    </source>
</reference>
<evidence type="ECO:0000259" key="2">
    <source>
        <dbReference type="Pfam" id="PF17148"/>
    </source>
</evidence>
<dbReference type="SUPFAM" id="SSF55486">
    <property type="entry name" value="Metalloproteases ('zincins'), catalytic domain"/>
    <property type="match status" value="1"/>
</dbReference>
<proteinExistence type="predicted"/>
<protein>
    <recommendedName>
        <fullName evidence="5">EcxA zinc-binding domain-containing protein</fullName>
    </recommendedName>
</protein>
<gene>
    <name evidence="3" type="ORF">SAMN06265377_3974</name>
</gene>
<dbReference type="InterPro" id="IPR032534">
    <property type="entry name" value="EcxA_zinc-bd"/>
</dbReference>
<dbReference type="Pfam" id="PF17148">
    <property type="entry name" value="DUF5117"/>
    <property type="match status" value="1"/>
</dbReference>
<dbReference type="AlphaFoldDB" id="A0A285MY14"/>
<evidence type="ECO:0000313" key="3">
    <source>
        <dbReference type="EMBL" id="SNZ02110.1"/>
    </source>
</evidence>
<dbReference type="PANTHER" id="PTHR38478">
    <property type="entry name" value="PEPTIDASE M1A AND M12B"/>
    <property type="match status" value="1"/>
</dbReference>
<dbReference type="EMBL" id="OBEH01000012">
    <property type="protein sequence ID" value="SNZ02110.1"/>
    <property type="molecule type" value="Genomic_DNA"/>
</dbReference>
<name>A0A285MY14_9FLAO</name>
<dbReference type="PANTHER" id="PTHR38478:SF1">
    <property type="entry name" value="ZINC DEPENDENT METALLOPROTEASE DOMAIN LIPOPROTEIN"/>
    <property type="match status" value="1"/>
</dbReference>
<sequence length="688" mass="78600">ILLKPQSIRSTAGIILPVAKGLTLMDNVLATLPIEKNHDREGSHCINITDLVMRKDIQWPQQLGVSFGTPILEISVLVDSKNLENEVIVKTRRGMVKHGSKVSAPVYYGFCALPEPMKARRYDYRMGFINEHFLDIDHGIHEDGTHNSIANISRWRLEKKYKDRSVSVPVRPITFILSPEIPKKWRSYVKTGILEWLPAFEAAGFKHAIVVKEADSLSEWQRNSLGNNIVHWGQERYFRDREQKEYGGTIALITDYRTGELLKTDIFLNASRQTLEERYFTRASPLDKRAQSFPFPDGLTGRLFQCLAAHETGHTLGLKDGNFGEFSYPVKKMKDKDWLGTMGYTPSIMNYTRTNNVTQPEDGVPPSMLLQKVGPADIHSISWGYREFQQGISSDAESAALEDIIRSQDSISWLRYIDTQFEVMGPSRTNEVVETNNPVKSTALALKNLERVVGLIPGACVGQKDNAQLVRLYNKSVELWYHHMLHVVSVIGGYHIHYKSLDQPGKMFVPIPWEAQQQALDFLLSNAFDPPEWLTAPKFDARIRYSTFPDKVAEYEHWLILELIQAHRLKRLEQMENIFGNHGLVQSYLEQLQSGLFRELNKDMAREDRRRQEIQMIYIEGLVGVLETKRAGFDPGAQFIGYTDYSKGILMHQLMGLKKNIEKQLKRNGNGTASGHWQLCLKKINTVL</sequence>
<feature type="non-terminal residue" evidence="3">
    <location>
        <position position="1"/>
    </location>
</feature>
<dbReference type="OrthoDB" id="9776599at2"/>
<feature type="domain" description="EcxA zinc-binding" evidence="1">
    <location>
        <begin position="294"/>
        <end position="602"/>
    </location>
</feature>